<dbReference type="AlphaFoldDB" id="A0A699ZVV6"/>
<name>A0A699ZVV6_HAELA</name>
<sequence length="105" mass="11281">SLTIDGLSGVLHQGCELGAYASGWPGRTRLTTMFLHGEECTMSVTNQLQAKPPMQCKSAWQYVYQRAVHASAQPHAASCGQHSPIAGYRPAPFGPATLRTPLQSI</sequence>
<feature type="non-terminal residue" evidence="1">
    <location>
        <position position="1"/>
    </location>
</feature>
<feature type="non-terminal residue" evidence="1">
    <location>
        <position position="105"/>
    </location>
</feature>
<dbReference type="Proteomes" id="UP000485058">
    <property type="component" value="Unassembled WGS sequence"/>
</dbReference>
<proteinExistence type="predicted"/>
<protein>
    <submittedName>
        <fullName evidence="1">Uncharacterized protein</fullName>
    </submittedName>
</protein>
<organism evidence="1 2">
    <name type="scientific">Haematococcus lacustris</name>
    <name type="common">Green alga</name>
    <name type="synonym">Haematococcus pluvialis</name>
    <dbReference type="NCBI Taxonomy" id="44745"/>
    <lineage>
        <taxon>Eukaryota</taxon>
        <taxon>Viridiplantae</taxon>
        <taxon>Chlorophyta</taxon>
        <taxon>core chlorophytes</taxon>
        <taxon>Chlorophyceae</taxon>
        <taxon>CS clade</taxon>
        <taxon>Chlamydomonadales</taxon>
        <taxon>Haematococcaceae</taxon>
        <taxon>Haematococcus</taxon>
    </lineage>
</organism>
<gene>
    <name evidence="1" type="ORF">HaLaN_24172</name>
</gene>
<evidence type="ECO:0000313" key="2">
    <source>
        <dbReference type="Proteomes" id="UP000485058"/>
    </source>
</evidence>
<accession>A0A699ZVV6</accession>
<reference evidence="1 2" key="1">
    <citation type="submission" date="2020-02" db="EMBL/GenBank/DDBJ databases">
        <title>Draft genome sequence of Haematococcus lacustris strain NIES-144.</title>
        <authorList>
            <person name="Morimoto D."/>
            <person name="Nakagawa S."/>
            <person name="Yoshida T."/>
            <person name="Sawayama S."/>
        </authorList>
    </citation>
    <scope>NUCLEOTIDE SEQUENCE [LARGE SCALE GENOMIC DNA]</scope>
    <source>
        <strain evidence="1 2">NIES-144</strain>
    </source>
</reference>
<comment type="caution">
    <text evidence="1">The sequence shown here is derived from an EMBL/GenBank/DDBJ whole genome shotgun (WGS) entry which is preliminary data.</text>
</comment>
<keyword evidence="2" id="KW-1185">Reference proteome</keyword>
<evidence type="ECO:0000313" key="1">
    <source>
        <dbReference type="EMBL" id="GFH26085.1"/>
    </source>
</evidence>
<dbReference type="EMBL" id="BLLF01003017">
    <property type="protein sequence ID" value="GFH26085.1"/>
    <property type="molecule type" value="Genomic_DNA"/>
</dbReference>